<dbReference type="AlphaFoldDB" id="A0AA43TQZ7"/>
<evidence type="ECO:0000313" key="3">
    <source>
        <dbReference type="Proteomes" id="UP001161017"/>
    </source>
</evidence>
<evidence type="ECO:0000256" key="1">
    <source>
        <dbReference type="SAM" id="MobiDB-lite"/>
    </source>
</evidence>
<keyword evidence="3" id="KW-1185">Reference proteome</keyword>
<name>A0AA43TQZ7_9LECA</name>
<feature type="compositionally biased region" description="Low complexity" evidence="1">
    <location>
        <begin position="61"/>
        <end position="88"/>
    </location>
</feature>
<sequence length="276" mass="30806">MEKTMQYEGKSDLDWKGPSEWPEDDKNSVSGAVPPPYQPSDQRTHPNLQDPQHLHPNEKASSSSSRPSSSSLSATAPQPNNNLQQQPPVTRTFDMNYKNWKMCGVHVTDTATNTILYKADLRLRKPHIILTFPNDSQGSAPLGTVTYHYTSFRIDTTVRGHALTLHPFKFCGRKGHTFASRALNGQTLRWKCERGGTNLLCVDERDVPLARYRFSCFSLKKCGSMELLGERWRRDGDGDGDEATGLLDEVMVTGAAMIEWVYTMRMSAVGAPVVTG</sequence>
<gene>
    <name evidence="2" type="ORF">OHK93_007465</name>
</gene>
<feature type="compositionally biased region" description="Polar residues" evidence="1">
    <location>
        <begin position="39"/>
        <end position="50"/>
    </location>
</feature>
<feature type="region of interest" description="Disordered" evidence="1">
    <location>
        <begin position="1"/>
        <end position="89"/>
    </location>
</feature>
<organism evidence="2 3">
    <name type="scientific">Ramalina farinacea</name>
    <dbReference type="NCBI Taxonomy" id="258253"/>
    <lineage>
        <taxon>Eukaryota</taxon>
        <taxon>Fungi</taxon>
        <taxon>Dikarya</taxon>
        <taxon>Ascomycota</taxon>
        <taxon>Pezizomycotina</taxon>
        <taxon>Lecanoromycetes</taxon>
        <taxon>OSLEUM clade</taxon>
        <taxon>Lecanoromycetidae</taxon>
        <taxon>Lecanorales</taxon>
        <taxon>Lecanorineae</taxon>
        <taxon>Ramalinaceae</taxon>
        <taxon>Ramalina</taxon>
    </lineage>
</organism>
<proteinExistence type="predicted"/>
<protein>
    <submittedName>
        <fullName evidence="2">Uncharacterized protein</fullName>
    </submittedName>
</protein>
<reference evidence="2" key="1">
    <citation type="journal article" date="2023" name="Genome Biol. Evol.">
        <title>First Whole Genome Sequence and Flow Cytometry Genome Size Data for the Lichen-Forming Fungus Ramalina farinacea (Ascomycota).</title>
        <authorList>
            <person name="Llewellyn T."/>
            <person name="Mian S."/>
            <person name="Hill R."/>
            <person name="Leitch I.J."/>
            <person name="Gaya E."/>
        </authorList>
    </citation>
    <scope>NUCLEOTIDE SEQUENCE</scope>
    <source>
        <strain evidence="2">LIQ254RAFAR</strain>
    </source>
</reference>
<comment type="caution">
    <text evidence="2">The sequence shown here is derived from an EMBL/GenBank/DDBJ whole genome shotgun (WGS) entry which is preliminary data.</text>
</comment>
<dbReference type="Proteomes" id="UP001161017">
    <property type="component" value="Unassembled WGS sequence"/>
</dbReference>
<accession>A0AA43TQZ7</accession>
<dbReference type="EMBL" id="JAPUFD010000007">
    <property type="protein sequence ID" value="MDI1488191.1"/>
    <property type="molecule type" value="Genomic_DNA"/>
</dbReference>
<evidence type="ECO:0000313" key="2">
    <source>
        <dbReference type="EMBL" id="MDI1488191.1"/>
    </source>
</evidence>
<feature type="compositionally biased region" description="Basic and acidic residues" evidence="1">
    <location>
        <begin position="1"/>
        <end position="17"/>
    </location>
</feature>